<feature type="domain" description="FAD-binding" evidence="3">
    <location>
        <begin position="3"/>
        <end position="350"/>
    </location>
</feature>
<dbReference type="Pfam" id="PF01494">
    <property type="entry name" value="FAD_binding_3"/>
    <property type="match status" value="1"/>
</dbReference>
<dbReference type="SUPFAM" id="SSF54373">
    <property type="entry name" value="FAD-linked reductases, C-terminal domain"/>
    <property type="match status" value="1"/>
</dbReference>
<reference evidence="4" key="1">
    <citation type="submission" date="2020-02" db="EMBL/GenBank/DDBJ databases">
        <authorList>
            <person name="Meier V. D."/>
        </authorList>
    </citation>
    <scope>NUCLEOTIDE SEQUENCE</scope>
    <source>
        <strain evidence="4">AVDCRST_MAG27</strain>
    </source>
</reference>
<evidence type="ECO:0000259" key="3">
    <source>
        <dbReference type="Pfam" id="PF01494"/>
    </source>
</evidence>
<dbReference type="EMBL" id="CADCTD010000002">
    <property type="protein sequence ID" value="CAA9214357.1"/>
    <property type="molecule type" value="Genomic_DNA"/>
</dbReference>
<proteinExistence type="predicted"/>
<keyword evidence="1" id="KW-0560">Oxidoreductase</keyword>
<dbReference type="Gene3D" id="3.50.50.60">
    <property type="entry name" value="FAD/NAD(P)-binding domain"/>
    <property type="match status" value="1"/>
</dbReference>
<dbReference type="PANTHER" id="PTHR13789:SF268">
    <property type="entry name" value="5-METHYLPHENAZINE-1-CARBOXYLATE 1-MONOOXYGENASE"/>
    <property type="match status" value="1"/>
</dbReference>
<evidence type="ECO:0000313" key="4">
    <source>
        <dbReference type="EMBL" id="CAA9214357.1"/>
    </source>
</evidence>
<gene>
    <name evidence="4" type="ORF">AVDCRST_MAG27-66</name>
</gene>
<organism evidence="4">
    <name type="scientific">uncultured Craurococcus sp</name>
    <dbReference type="NCBI Taxonomy" id="1135998"/>
    <lineage>
        <taxon>Bacteria</taxon>
        <taxon>Pseudomonadati</taxon>
        <taxon>Pseudomonadota</taxon>
        <taxon>Alphaproteobacteria</taxon>
        <taxon>Acetobacterales</taxon>
        <taxon>Acetobacteraceae</taxon>
        <taxon>Craurococcus</taxon>
        <taxon>environmental samples</taxon>
    </lineage>
</organism>
<dbReference type="SUPFAM" id="SSF51905">
    <property type="entry name" value="FAD/NAD(P)-binding domain"/>
    <property type="match status" value="1"/>
</dbReference>
<evidence type="ECO:0000256" key="2">
    <source>
        <dbReference type="ARBA" id="ARBA00023033"/>
    </source>
</evidence>
<dbReference type="AlphaFoldDB" id="A0A6J4H407"/>
<dbReference type="PANTHER" id="PTHR13789">
    <property type="entry name" value="MONOOXYGENASE"/>
    <property type="match status" value="1"/>
</dbReference>
<dbReference type="Gene3D" id="3.30.9.30">
    <property type="match status" value="1"/>
</dbReference>
<dbReference type="InterPro" id="IPR050493">
    <property type="entry name" value="FAD-dep_Monooxygenase_BioMet"/>
</dbReference>
<dbReference type="GO" id="GO:0004497">
    <property type="term" value="F:monooxygenase activity"/>
    <property type="evidence" value="ECO:0007669"/>
    <property type="project" value="UniProtKB-KW"/>
</dbReference>
<protein>
    <submittedName>
        <fullName evidence="4">2-polyprenyl-6-methoxyphenol hydroxylase and related FAD-dependent oxidoreductases</fullName>
    </submittedName>
</protein>
<name>A0A6J4H407_9PROT</name>
<dbReference type="NCBIfam" id="NF005720">
    <property type="entry name" value="PRK07538.1"/>
    <property type="match status" value="1"/>
</dbReference>
<evidence type="ECO:0000256" key="1">
    <source>
        <dbReference type="ARBA" id="ARBA00023002"/>
    </source>
</evidence>
<dbReference type="GO" id="GO:0071949">
    <property type="term" value="F:FAD binding"/>
    <property type="evidence" value="ECO:0007669"/>
    <property type="project" value="InterPro"/>
</dbReference>
<dbReference type="InterPro" id="IPR036188">
    <property type="entry name" value="FAD/NAD-bd_sf"/>
</dbReference>
<keyword evidence="2" id="KW-0503">Monooxygenase</keyword>
<accession>A0A6J4H407</accession>
<dbReference type="InterPro" id="IPR002938">
    <property type="entry name" value="FAD-bd"/>
</dbReference>
<dbReference type="PRINTS" id="PR00420">
    <property type="entry name" value="RNGMNOXGNASE"/>
</dbReference>
<sequence length="422" mass="45726">MRILVIGGGIGGLATALALHAAGIEVEVFEAAAEVRPLGVGINLQPHAVRELTELGLGQALAANGVATQEFRYANRFGQTIWAEPRGLLAGYRWPQYSIHRGRLQMLLWAAAEARLGPARLHRGRRLAGFSQDETGVTAQFEDGGTARGSALIGADGIHSAVRALLVPGEGPPRWNGALLWRAVSTAQPFLTGASMVQAGHRDTKFVCYPIGEAPGGRVLVNWIAEQRFPTDTPWAREDWNRPARLEDVLPIFADWRFAWLDVPGLIRAAEAVYEFPMVDRDPLPRWRQGRVTLLGDAAHPMYPIGSNGASQAVLDARFLALQLARHGAVEAGLEAYETVRRPATAAVVEANRGDGPDRVMDLVHARAPDGFERLEDVIPRAELEATVNGYKRIAGFDPATLNARESWSVTTAPIPEPRPGA</sequence>